<feature type="chain" id="PRO_5025546952" description="Chemokine interleukin-8-like domain-containing protein" evidence="2">
    <location>
        <begin position="41"/>
        <end position="111"/>
    </location>
</feature>
<evidence type="ECO:0000256" key="2">
    <source>
        <dbReference type="SAM" id="SignalP"/>
    </source>
</evidence>
<proteinExistence type="predicted"/>
<evidence type="ECO:0000256" key="1">
    <source>
        <dbReference type="ARBA" id="ARBA00022514"/>
    </source>
</evidence>
<evidence type="ECO:0000313" key="5">
    <source>
        <dbReference type="Proteomes" id="UP000472265"/>
    </source>
</evidence>
<evidence type="ECO:0000259" key="3">
    <source>
        <dbReference type="Pfam" id="PF00048"/>
    </source>
</evidence>
<keyword evidence="5" id="KW-1185">Reference proteome</keyword>
<keyword evidence="2" id="KW-0732">Signal</keyword>
<dbReference type="SUPFAM" id="SSF54117">
    <property type="entry name" value="Interleukin 8-like chemokines"/>
    <property type="match status" value="1"/>
</dbReference>
<evidence type="ECO:0000313" key="4">
    <source>
        <dbReference type="Ensembl" id="ENSSAUP00010010768.1"/>
    </source>
</evidence>
<reference evidence="4" key="2">
    <citation type="submission" date="2025-09" db="UniProtKB">
        <authorList>
            <consortium name="Ensembl"/>
        </authorList>
    </citation>
    <scope>IDENTIFICATION</scope>
</reference>
<dbReference type="AlphaFoldDB" id="A0A671UAD8"/>
<dbReference type="InParanoid" id="A0A671UAD8"/>
<sequence length="111" mass="12215">MAPLTRGIGVPRLPGAFARSSPFLALFLLLLLFGQPAVEGQLRRKTCLCIGTIPKPIRPITSAVIHPVSGYCRREELIVTYKRGGRACVDPAGIWARRLKEVPTQPKPTRQ</sequence>
<dbReference type="GO" id="GO:0006955">
    <property type="term" value="P:immune response"/>
    <property type="evidence" value="ECO:0007669"/>
    <property type="project" value="InterPro"/>
</dbReference>
<keyword evidence="1" id="KW-0202">Cytokine</keyword>
<dbReference type="InterPro" id="IPR001811">
    <property type="entry name" value="Chemokine_IL8-like_dom"/>
</dbReference>
<dbReference type="Gene3D" id="2.40.50.40">
    <property type="match status" value="1"/>
</dbReference>
<protein>
    <recommendedName>
        <fullName evidence="3">Chemokine interleukin-8-like domain-containing protein</fullName>
    </recommendedName>
</protein>
<dbReference type="InterPro" id="IPR036048">
    <property type="entry name" value="Interleukin_8-like_sf"/>
</dbReference>
<accession>A0A671UAD8</accession>
<dbReference type="Ensembl" id="ENSSAUT00010011444.1">
    <property type="protein sequence ID" value="ENSSAUP00010010768.1"/>
    <property type="gene ID" value="ENSSAUG00010005206.1"/>
</dbReference>
<dbReference type="GO" id="GO:0005615">
    <property type="term" value="C:extracellular space"/>
    <property type="evidence" value="ECO:0007669"/>
    <property type="project" value="UniProtKB-KW"/>
</dbReference>
<feature type="signal peptide" evidence="2">
    <location>
        <begin position="1"/>
        <end position="40"/>
    </location>
</feature>
<dbReference type="GO" id="GO:0008009">
    <property type="term" value="F:chemokine activity"/>
    <property type="evidence" value="ECO:0007669"/>
    <property type="project" value="InterPro"/>
</dbReference>
<reference evidence="4" key="1">
    <citation type="submission" date="2025-08" db="UniProtKB">
        <authorList>
            <consortium name="Ensembl"/>
        </authorList>
    </citation>
    <scope>IDENTIFICATION</scope>
</reference>
<dbReference type="Pfam" id="PF00048">
    <property type="entry name" value="IL8"/>
    <property type="match status" value="1"/>
</dbReference>
<feature type="domain" description="Chemokine interleukin-8-like" evidence="3">
    <location>
        <begin position="46"/>
        <end position="99"/>
    </location>
</feature>
<dbReference type="Proteomes" id="UP000472265">
    <property type="component" value="Unassembled WGS sequence"/>
</dbReference>
<organism evidence="4 5">
    <name type="scientific">Sparus aurata</name>
    <name type="common">Gilthead sea bream</name>
    <dbReference type="NCBI Taxonomy" id="8175"/>
    <lineage>
        <taxon>Eukaryota</taxon>
        <taxon>Metazoa</taxon>
        <taxon>Chordata</taxon>
        <taxon>Craniata</taxon>
        <taxon>Vertebrata</taxon>
        <taxon>Euteleostomi</taxon>
        <taxon>Actinopterygii</taxon>
        <taxon>Neopterygii</taxon>
        <taxon>Teleostei</taxon>
        <taxon>Neoteleostei</taxon>
        <taxon>Acanthomorphata</taxon>
        <taxon>Eupercaria</taxon>
        <taxon>Spariformes</taxon>
        <taxon>Sparidae</taxon>
        <taxon>Sparus</taxon>
    </lineage>
</organism>
<name>A0A671UAD8_SPAAU</name>